<comment type="caution">
    <text evidence="1">The sequence shown here is derived from an EMBL/GenBank/DDBJ whole genome shotgun (WGS) entry which is preliminary data.</text>
</comment>
<proteinExistence type="predicted"/>
<reference evidence="2" key="1">
    <citation type="journal article" date="2022" name="Nat. Commun.">
        <title>Chromosome evolution and the genetic basis of agronomically important traits in greater yam.</title>
        <authorList>
            <person name="Bredeson J.V."/>
            <person name="Lyons J.B."/>
            <person name="Oniyinde I.O."/>
            <person name="Okereke N.R."/>
            <person name="Kolade O."/>
            <person name="Nnabue I."/>
            <person name="Nwadili C.O."/>
            <person name="Hribova E."/>
            <person name="Parker M."/>
            <person name="Nwogha J."/>
            <person name="Shu S."/>
            <person name="Carlson J."/>
            <person name="Kariba R."/>
            <person name="Muthemba S."/>
            <person name="Knop K."/>
            <person name="Barton G.J."/>
            <person name="Sherwood A.V."/>
            <person name="Lopez-Montes A."/>
            <person name="Asiedu R."/>
            <person name="Jamnadass R."/>
            <person name="Muchugi A."/>
            <person name="Goodstein D."/>
            <person name="Egesi C.N."/>
            <person name="Featherston J."/>
            <person name="Asfaw A."/>
            <person name="Simpson G.G."/>
            <person name="Dolezel J."/>
            <person name="Hendre P.S."/>
            <person name="Van Deynze A."/>
            <person name="Kumar P.L."/>
            <person name="Obidiegwu J.E."/>
            <person name="Bhattacharjee R."/>
            <person name="Rokhsar D.S."/>
        </authorList>
    </citation>
    <scope>NUCLEOTIDE SEQUENCE [LARGE SCALE GENOMIC DNA]</scope>
    <source>
        <strain evidence="2">cv. TDa95/00328</strain>
    </source>
</reference>
<name>A0ACB7WGW9_DIOAL</name>
<organism evidence="1 2">
    <name type="scientific">Dioscorea alata</name>
    <name type="common">Purple yam</name>
    <dbReference type="NCBI Taxonomy" id="55571"/>
    <lineage>
        <taxon>Eukaryota</taxon>
        <taxon>Viridiplantae</taxon>
        <taxon>Streptophyta</taxon>
        <taxon>Embryophyta</taxon>
        <taxon>Tracheophyta</taxon>
        <taxon>Spermatophyta</taxon>
        <taxon>Magnoliopsida</taxon>
        <taxon>Liliopsida</taxon>
        <taxon>Dioscoreales</taxon>
        <taxon>Dioscoreaceae</taxon>
        <taxon>Dioscorea</taxon>
    </lineage>
</organism>
<dbReference type="EMBL" id="CM037014">
    <property type="protein sequence ID" value="KAH7687000.1"/>
    <property type="molecule type" value="Genomic_DNA"/>
</dbReference>
<sequence>MQCSHKCSVKLIWGPPGTGKTKTITELLLKLLEMESRVVACGPTNVSVVQLASQFMKLLKTRSKSGGVKQASSLSRLGDIVLFGNKDRLKADDDLCEIHLDYRVEQLVKCLAPGLHRRFSSLIDFLESCISHYEIYIEKEKTEDLAEFVRIRFGFLASELRTCVESLCIHMPRTSINVETCEKMAELLSVLNSFENVISETSLSVNEVKEVFSMKEEVGISHPLSRKKLAFQLYNIRGQCLGLLKYLNKNVLTPEFLDKKLIEEFCLRNASLVFCTSSSASKLHLIRMQPLDLLVIDEAAQLKECEATIPLRLCGVKHAVLIGDEHQLPALVKSKISSRASFGRSLFERLSLLGHRKHLLEIQYRMHPSISSFPNLQFYCGKIQDGLNMQSEAYGKCFLPEEMFGPISFINVSDGKEEADDSGGWRNMVEVGVVLKIVRNLLKVTSSLNDKFSIGVVSPYSSQVAEIGKGIRSTNEMSKNVLLKVNSIDGFQGGEEDVIIISTVRSNSKGSIGFLSNPQRVNVALTRARHCLWFVGNGATLANSGSIWAALICNMKERGYYFDAVQNQSLATTILKVHIELNKIEDLLTSYPGQLQSARWKVLFSDEFRKSFAKLKTVQNKTLMFYMLLRIADGWRARKGNIDITDSFGLSRVYRFKDLYLVWSVDICKRENYTQILKIWNLLPLYEIPNYIKRLENIFSTYSDEYIEHCRAKQVQGKIEVPLCWNIPHYITRYKKLSKIDVSQSTVRESNTSVKESDTPCVRENSKLNESLLLMKFYSLSSGVVEHLMTGDDGAEMEIPFELSDEEVEIVRFPYSSFILGRSGTGKTTILTMKLFQREQLQHVSSNGLLSMKSDLDMNSKNLRQIFVTVSPKLCSAVRNQIFRLKRYASGGNCSGLSGGAISMHDISENVTEIYEIPNSFLDLPQRHYPLIITFRKFLMMLDGTMMYSYFDRLFSAKEFHSVDHSVHISVAMEALIQSKEVNFERFLSSYWPHFNNQLTKKLDPSTVFTEISSHIKGGFEGASSQDVTLRREDYILLSKKRISTLDAENRNRIYDIFLQYEKKKKMNGEFDLPDLVMDLHYRIQSHGYTGDKIDFVYIDEVQDLTLREIALLKCICSNYEEGFVFAGDTAQTIAKGVDFRFENIRSLFYKEFLSESTLKCQKNVQGSLIHSSNKFLLNQNFRTHVGVLDLAQSVIDLLYEYFPLSVDKLPPEISLVHGEPPVILQSEDGDNAILTIFGDGEKLDQTKNSFGAEQAILVRDESSKQEILRQVGKQAILVLTIVECKGLEFQDVLLYNFFSTSPFEKHWRVIYGYMEKHCVSDPSRPISFPSFYEGKHNILCSELKQLYVAITRTRQRLWICETGAKFCHPIFDYWKSLFLVQERRLDYSFAQDMCRTSSREEWSSRGIKLFNEGLFDLAAKSFGRAGDTLREKWAQAAGLCATADRIISVDYNLGQTALKNAADIYESIGKPELAASCFLKLGDFEAAGMIYLNKCEASKLEAAGDCFVKAKHLFLAAEAYAKGYCFFKCLSCCTTGGHFDLGLKYLEEWRTGSQSNHPMLQKMEDIKITYLKNCAQHCHSAGDHNHMMALVRAIQSMDQIRSFLKSLNLLDELFSLEVESKNYLEAAAIARDKGQILLEAEMHEKAGDFEKSCNMIISYVISKSLWSSGMEGWPFKDFLGKDELLMKAKSIAKQGSFSFYEHVCLEVEILSSRSPSISDLLQYLSASSKFQDVRLEIFSSRMILDIHLQLNMSKFFQESKLVLDVKHIDEMVSQDSLCVHTLLYYWNMWKVKISGAISYVHSIDKYNENGLSMYKEFVLAYFGIWQDERDKYVLMDPKLSWVTLNKVPVLRNKNFLWMDTNLFQSSAEAILSEELLLVGLRVLDKLKSLLTFSTWKGYPPLHRGMICICLYETVENLKITKFLNKEEHLRKAEDLISMCKRTLFNVVFPYQWQENIVEGIIDLREHTTAIEILKLVIEDELKPKNGRLTHRQIVKVAVLLLVIGQSSDVFYGRIDSYLSHMQPWKSYFNAMEKYFIDSGSGKLNLVSALQESLNDTFEAHWRNEHDHLSPICFIFLLEGLLQMALCLNRISGAYVTSKSILCEFIFCPSFRGFLAAHSTYDDSQFNSTKTLSIISSIAERLLNWKLELKNWFKKSAIPLRHFNSIVLRLVNILIIVYLNTRQDISRLVSLLQKGNIISELPPAFREMLSSTGSACIHDSQYSLILFTNAMKMMGNPAVVICSMSYCSNVSNWNAITIESEKISSKDYVLHKLFHTIHKRDPSVHVQEAMSFSNEFSSPNDIKQDRNSSNCVLSLTSALNEPMGSNDIQQDRHSSSYVFCLNAPLGSNEVQQDGNSSSYVPSLTPAWNEPQEADGEHRIDRRDSCKKYNSFWSRLEQFLLDIRKYGSIAERQAHIAGELMLEDVLCVLKDAEGLMQLEGLSDAYAEVHGTMVHSLQLLHEALVHPGDKEVDEMHNSEDVEDLCTKLQEMKLMLQPLMDELFLLDSGNKTEISQSERSIIRAEHVAEEGAVDLANQRINIKQNKKSRKKGRCKDKTPWNAFVPSADEGTECQTSSFREASVASSSQKHKGKQSKKSNKKGKSKKNRR</sequence>
<keyword evidence="2" id="KW-1185">Reference proteome</keyword>
<gene>
    <name evidence="1" type="ORF">IHE45_04G140800</name>
</gene>
<dbReference type="Proteomes" id="UP000827976">
    <property type="component" value="Chromosome 4"/>
</dbReference>
<protein>
    <submittedName>
        <fullName evidence="1">P-loop containing nucleoside triphosphate hydrolase protein</fullName>
    </submittedName>
</protein>
<accession>A0ACB7WGW9</accession>
<keyword evidence="1" id="KW-0378">Hydrolase</keyword>
<evidence type="ECO:0000313" key="1">
    <source>
        <dbReference type="EMBL" id="KAH7687000.1"/>
    </source>
</evidence>
<evidence type="ECO:0000313" key="2">
    <source>
        <dbReference type="Proteomes" id="UP000827976"/>
    </source>
</evidence>